<dbReference type="AlphaFoldDB" id="A0A9J6GQF5"/>
<dbReference type="GO" id="GO:0022857">
    <property type="term" value="F:transmembrane transporter activity"/>
    <property type="evidence" value="ECO:0007669"/>
    <property type="project" value="InterPro"/>
</dbReference>
<feature type="transmembrane region" description="Helical" evidence="7">
    <location>
        <begin position="89"/>
        <end position="109"/>
    </location>
</feature>
<feature type="transmembrane region" description="Helical" evidence="7">
    <location>
        <begin position="179"/>
        <end position="197"/>
    </location>
</feature>
<feature type="region of interest" description="Disordered" evidence="6">
    <location>
        <begin position="206"/>
        <end position="227"/>
    </location>
</feature>
<keyword evidence="4 7" id="KW-1133">Transmembrane helix</keyword>
<feature type="transmembrane region" description="Helical" evidence="7">
    <location>
        <begin position="728"/>
        <end position="749"/>
    </location>
</feature>
<dbReference type="InterPro" id="IPR036259">
    <property type="entry name" value="MFS_trans_sf"/>
</dbReference>
<gene>
    <name evidence="8" type="ORF">HPB48_009739</name>
</gene>
<feature type="transmembrane region" description="Helical" evidence="7">
    <location>
        <begin position="299"/>
        <end position="322"/>
    </location>
</feature>
<evidence type="ECO:0000256" key="7">
    <source>
        <dbReference type="SAM" id="Phobius"/>
    </source>
</evidence>
<dbReference type="GO" id="GO:0016020">
    <property type="term" value="C:membrane"/>
    <property type="evidence" value="ECO:0007669"/>
    <property type="project" value="UniProtKB-SubCell"/>
</dbReference>
<sequence length="971" mass="105285">MGRREASLRDDPSFGVDSYWSWVTVGFLSWLLCMAMVGHQALGVLFYGIVDTYGVNRQLASWPLVVSGSLTTLAGPAMGYLCRRFSCQSVLIVSSVIAGASTCICYLANSIMFLTVSYGVIHGLATSGIFVAVNVLASQHFEKRRTTACSVIFTMNALGAIFVPPLGEFFRVTYGVRGTFLLLGGLILNGCPAVIVLKSPHWMRRRTNASSTKNPELSPKTAATPTEPPVPVLCIDGNVPSEETERDIGRNSNKMRTAKTLVANLRQNLPFCQKPSPPSTESEKEGPSQTGTTAVVKQFFTIAFAVDAISFAVIILALTLFMMLCVDIATDNGVSPSLAVFLLNAFAVTNIALRAVSGVVIDSGLVTLETVMLGGYVVQAVAFELYVWSDSFEMMLLCSALIGATSGARIFLQAPLLVQDFGIDSVALTMGGTSFFMGIVGFARPVLVGRCSYLQLLFILVRKQMCRTSSNEAILGIVQRVAKRRAGLALSGTFVSVNVLASQHFERRRTTACSIIFTMSGLGALFVPPLAEFFRVTYGVRGTFLLLGGLLLNACPAVIIIRSPVWMQRSPNISYIRSIELSTRTSGTSAKPLLSVLGAEEDIVCEEAQTHNRRSNRTAAAKTFFRDCSRKLFFCRTHSPPSTHAGRKQTSQPSIASVAKHFFTIAFIVNAISFSVIILGLTVFMLVSVDIATDRGVAPSSAVLLLNAFAACNIILRPVSGMVIDSRLMRLETVMIVGYFIQALAYEIFAWSSSFPMMLFGSALIGVSNGARVYLQAPLLVRDFGIDSLPLTMGATSFCVGLVGFTRPILVALQLRFPSKSYCATGDISLHLLSTSPTLSLQALVFRFCPSHNYPSALRRSSYDGAVSLSKRALRFSVPHKVALYFKTQTVATGFSQTTVAARTDSQPSEEQNFLESMHLSQVLRSKAIGMEDALWFSCIKYGTPYLELESSHEARLKVMIQRTSIAASAF</sequence>
<dbReference type="PANTHER" id="PTHR43385">
    <property type="entry name" value="RIBOFLAVIN TRANSPORTER RIBJ"/>
    <property type="match status" value="1"/>
</dbReference>
<dbReference type="Proteomes" id="UP000821853">
    <property type="component" value="Unassembled WGS sequence"/>
</dbReference>
<comment type="caution">
    <text evidence="8">The sequence shown here is derived from an EMBL/GenBank/DDBJ whole genome shotgun (WGS) entry which is preliminary data.</text>
</comment>
<name>A0A9J6GQF5_HAELO</name>
<keyword evidence="9" id="KW-1185">Reference proteome</keyword>
<feature type="transmembrane region" description="Helical" evidence="7">
    <location>
        <begin position="365"/>
        <end position="388"/>
    </location>
</feature>
<feature type="transmembrane region" description="Helical" evidence="7">
    <location>
        <begin position="148"/>
        <end position="167"/>
    </location>
</feature>
<evidence type="ECO:0000256" key="1">
    <source>
        <dbReference type="ARBA" id="ARBA00004141"/>
    </source>
</evidence>
<evidence type="ECO:0000256" key="3">
    <source>
        <dbReference type="ARBA" id="ARBA00022692"/>
    </source>
</evidence>
<feature type="transmembrane region" description="Helical" evidence="7">
    <location>
        <begin position="115"/>
        <end position="136"/>
    </location>
</feature>
<feature type="transmembrane region" description="Helical" evidence="7">
    <location>
        <begin position="512"/>
        <end position="531"/>
    </location>
</feature>
<evidence type="ECO:0000256" key="2">
    <source>
        <dbReference type="ARBA" id="ARBA00022448"/>
    </source>
</evidence>
<evidence type="ECO:0000313" key="9">
    <source>
        <dbReference type="Proteomes" id="UP000821853"/>
    </source>
</evidence>
<dbReference type="PANTHER" id="PTHR43385:SF1">
    <property type="entry name" value="RIBOFLAVIN TRANSPORTER RIBJ"/>
    <property type="match status" value="1"/>
</dbReference>
<keyword evidence="2" id="KW-0813">Transport</keyword>
<dbReference type="SUPFAM" id="SSF103473">
    <property type="entry name" value="MFS general substrate transporter"/>
    <property type="match status" value="2"/>
</dbReference>
<dbReference type="InterPro" id="IPR011701">
    <property type="entry name" value="MFS"/>
</dbReference>
<dbReference type="InterPro" id="IPR052983">
    <property type="entry name" value="MFS_Riboflavin_Transporter"/>
</dbReference>
<dbReference type="OrthoDB" id="5667at2759"/>
<evidence type="ECO:0000256" key="4">
    <source>
        <dbReference type="ARBA" id="ARBA00022989"/>
    </source>
</evidence>
<feature type="transmembrane region" description="Helical" evidence="7">
    <location>
        <begin position="662"/>
        <end position="685"/>
    </location>
</feature>
<dbReference type="VEuPathDB" id="VectorBase:HLOH_050942"/>
<keyword evidence="5 7" id="KW-0472">Membrane</keyword>
<comment type="subcellular location">
    <subcellularLocation>
        <location evidence="1">Membrane</location>
        <topology evidence="1">Multi-pass membrane protein</topology>
    </subcellularLocation>
</comment>
<dbReference type="EMBL" id="JABSTR010000008">
    <property type="protein sequence ID" value="KAH9376831.1"/>
    <property type="molecule type" value="Genomic_DNA"/>
</dbReference>
<protein>
    <recommendedName>
        <fullName evidence="10">Monocarboxylate transporter</fullName>
    </recommendedName>
</protein>
<evidence type="ECO:0000256" key="5">
    <source>
        <dbReference type="ARBA" id="ARBA00023136"/>
    </source>
</evidence>
<feature type="transmembrane region" description="Helical" evidence="7">
    <location>
        <begin position="543"/>
        <end position="561"/>
    </location>
</feature>
<feature type="transmembrane region" description="Helical" evidence="7">
    <location>
        <begin position="20"/>
        <end position="50"/>
    </location>
</feature>
<evidence type="ECO:0000256" key="6">
    <source>
        <dbReference type="SAM" id="MobiDB-lite"/>
    </source>
</evidence>
<organism evidence="8 9">
    <name type="scientific">Haemaphysalis longicornis</name>
    <name type="common">Bush tick</name>
    <dbReference type="NCBI Taxonomy" id="44386"/>
    <lineage>
        <taxon>Eukaryota</taxon>
        <taxon>Metazoa</taxon>
        <taxon>Ecdysozoa</taxon>
        <taxon>Arthropoda</taxon>
        <taxon>Chelicerata</taxon>
        <taxon>Arachnida</taxon>
        <taxon>Acari</taxon>
        <taxon>Parasitiformes</taxon>
        <taxon>Ixodida</taxon>
        <taxon>Ixodoidea</taxon>
        <taxon>Ixodidae</taxon>
        <taxon>Haemaphysalinae</taxon>
        <taxon>Haemaphysalis</taxon>
    </lineage>
</organism>
<dbReference type="Gene3D" id="1.20.1250.20">
    <property type="entry name" value="MFS general substrate transporter like domains"/>
    <property type="match status" value="3"/>
</dbReference>
<dbReference type="Pfam" id="PF07690">
    <property type="entry name" value="MFS_1"/>
    <property type="match status" value="2"/>
</dbReference>
<feature type="transmembrane region" description="Helical" evidence="7">
    <location>
        <begin position="697"/>
        <end position="716"/>
    </location>
</feature>
<keyword evidence="3 7" id="KW-0812">Transmembrane</keyword>
<reference evidence="8 9" key="1">
    <citation type="journal article" date="2020" name="Cell">
        <title>Large-Scale Comparative Analyses of Tick Genomes Elucidate Their Genetic Diversity and Vector Capacities.</title>
        <authorList>
            <consortium name="Tick Genome and Microbiome Consortium (TIGMIC)"/>
            <person name="Jia N."/>
            <person name="Wang J."/>
            <person name="Shi W."/>
            <person name="Du L."/>
            <person name="Sun Y."/>
            <person name="Zhan W."/>
            <person name="Jiang J.F."/>
            <person name="Wang Q."/>
            <person name="Zhang B."/>
            <person name="Ji P."/>
            <person name="Bell-Sakyi L."/>
            <person name="Cui X.M."/>
            <person name="Yuan T.T."/>
            <person name="Jiang B.G."/>
            <person name="Yang W.F."/>
            <person name="Lam T.T."/>
            <person name="Chang Q.C."/>
            <person name="Ding S.J."/>
            <person name="Wang X.J."/>
            <person name="Zhu J.G."/>
            <person name="Ruan X.D."/>
            <person name="Zhao L."/>
            <person name="Wei J.T."/>
            <person name="Ye R.Z."/>
            <person name="Que T.C."/>
            <person name="Du C.H."/>
            <person name="Zhou Y.H."/>
            <person name="Cheng J.X."/>
            <person name="Dai P.F."/>
            <person name="Guo W.B."/>
            <person name="Han X.H."/>
            <person name="Huang E.J."/>
            <person name="Li L.F."/>
            <person name="Wei W."/>
            <person name="Gao Y.C."/>
            <person name="Liu J.Z."/>
            <person name="Shao H.Z."/>
            <person name="Wang X."/>
            <person name="Wang C.C."/>
            <person name="Yang T.C."/>
            <person name="Huo Q.B."/>
            <person name="Li W."/>
            <person name="Chen H.Y."/>
            <person name="Chen S.E."/>
            <person name="Zhou L.G."/>
            <person name="Ni X.B."/>
            <person name="Tian J.H."/>
            <person name="Sheng Y."/>
            <person name="Liu T."/>
            <person name="Pan Y.S."/>
            <person name="Xia L.Y."/>
            <person name="Li J."/>
            <person name="Zhao F."/>
            <person name="Cao W.C."/>
        </authorList>
    </citation>
    <scope>NUCLEOTIDE SEQUENCE [LARGE SCALE GENOMIC DNA]</scope>
    <source>
        <strain evidence="8">HaeL-2018</strain>
    </source>
</reference>
<feature type="transmembrane region" description="Helical" evidence="7">
    <location>
        <begin position="62"/>
        <end position="82"/>
    </location>
</feature>
<dbReference type="OMA" id="IHNSQNC"/>
<evidence type="ECO:0008006" key="10">
    <source>
        <dbReference type="Google" id="ProtNLM"/>
    </source>
</evidence>
<evidence type="ECO:0000313" key="8">
    <source>
        <dbReference type="EMBL" id="KAH9376831.1"/>
    </source>
</evidence>
<proteinExistence type="predicted"/>
<accession>A0A9J6GQF5</accession>
<feature type="transmembrane region" description="Helical" evidence="7">
    <location>
        <begin position="334"/>
        <end position="353"/>
    </location>
</feature>